<organism evidence="1 2">
    <name type="scientific">Orchesella dallaii</name>
    <dbReference type="NCBI Taxonomy" id="48710"/>
    <lineage>
        <taxon>Eukaryota</taxon>
        <taxon>Metazoa</taxon>
        <taxon>Ecdysozoa</taxon>
        <taxon>Arthropoda</taxon>
        <taxon>Hexapoda</taxon>
        <taxon>Collembola</taxon>
        <taxon>Entomobryomorpha</taxon>
        <taxon>Entomobryoidea</taxon>
        <taxon>Orchesellidae</taxon>
        <taxon>Orchesellinae</taxon>
        <taxon>Orchesella</taxon>
    </lineage>
</organism>
<sequence length="100" mass="11871">MQCCWKLEFMTFSSYKSSFVRPGQTLYICTPDAIAFLHHSHFFMKTKITIQSKLRHFRAATNTSNIKRLDFWSVKMRGDEGMCEIVFTFQKLAYYPTLEH</sequence>
<keyword evidence="2" id="KW-1185">Reference proteome</keyword>
<gene>
    <name evidence="1" type="ORF">ODALV1_LOCUS7687</name>
</gene>
<dbReference type="Proteomes" id="UP001642540">
    <property type="component" value="Unassembled WGS sequence"/>
</dbReference>
<proteinExistence type="predicted"/>
<protein>
    <submittedName>
        <fullName evidence="1">Uncharacterized protein</fullName>
    </submittedName>
</protein>
<dbReference type="EMBL" id="CAXLJM020000024">
    <property type="protein sequence ID" value="CAL8090569.1"/>
    <property type="molecule type" value="Genomic_DNA"/>
</dbReference>
<accession>A0ABP1Q5W0</accession>
<name>A0ABP1Q5W0_9HEXA</name>
<evidence type="ECO:0000313" key="1">
    <source>
        <dbReference type="EMBL" id="CAL8090569.1"/>
    </source>
</evidence>
<evidence type="ECO:0000313" key="2">
    <source>
        <dbReference type="Proteomes" id="UP001642540"/>
    </source>
</evidence>
<comment type="caution">
    <text evidence="1">The sequence shown here is derived from an EMBL/GenBank/DDBJ whole genome shotgun (WGS) entry which is preliminary data.</text>
</comment>
<reference evidence="1 2" key="1">
    <citation type="submission" date="2024-08" db="EMBL/GenBank/DDBJ databases">
        <authorList>
            <person name="Cucini C."/>
            <person name="Frati F."/>
        </authorList>
    </citation>
    <scope>NUCLEOTIDE SEQUENCE [LARGE SCALE GENOMIC DNA]</scope>
</reference>